<dbReference type="Proteomes" id="UP000284706">
    <property type="component" value="Unassembled WGS sequence"/>
</dbReference>
<comment type="caution">
    <text evidence="1">The sequence shown here is derived from an EMBL/GenBank/DDBJ whole genome shotgun (WGS) entry which is preliminary data.</text>
</comment>
<proteinExistence type="predicted"/>
<sequence>MLWLVSQLPDGFECALVTSHDDDPVRCVCIGNDLSEQDLLDAKDPGRLELIRKTLDMDLGSLDSLCAETVRM</sequence>
<dbReference type="InParanoid" id="A0A409WP27"/>
<organism evidence="1 2">
    <name type="scientific">Gymnopilus dilepis</name>
    <dbReference type="NCBI Taxonomy" id="231916"/>
    <lineage>
        <taxon>Eukaryota</taxon>
        <taxon>Fungi</taxon>
        <taxon>Dikarya</taxon>
        <taxon>Basidiomycota</taxon>
        <taxon>Agaricomycotina</taxon>
        <taxon>Agaricomycetes</taxon>
        <taxon>Agaricomycetidae</taxon>
        <taxon>Agaricales</taxon>
        <taxon>Agaricineae</taxon>
        <taxon>Hymenogastraceae</taxon>
        <taxon>Gymnopilus</taxon>
    </lineage>
</organism>
<accession>A0A409WP27</accession>
<name>A0A409WP27_9AGAR</name>
<dbReference type="AlphaFoldDB" id="A0A409WP27"/>
<dbReference type="EMBL" id="NHYE01004962">
    <property type="protein sequence ID" value="PPQ80257.1"/>
    <property type="molecule type" value="Genomic_DNA"/>
</dbReference>
<evidence type="ECO:0000313" key="1">
    <source>
        <dbReference type="EMBL" id="PPQ80257.1"/>
    </source>
</evidence>
<keyword evidence="2" id="KW-1185">Reference proteome</keyword>
<reference evidence="1 2" key="1">
    <citation type="journal article" date="2018" name="Evol. Lett.">
        <title>Horizontal gene cluster transfer increased hallucinogenic mushroom diversity.</title>
        <authorList>
            <person name="Reynolds H.T."/>
            <person name="Vijayakumar V."/>
            <person name="Gluck-Thaler E."/>
            <person name="Korotkin H.B."/>
            <person name="Matheny P.B."/>
            <person name="Slot J.C."/>
        </authorList>
    </citation>
    <scope>NUCLEOTIDE SEQUENCE [LARGE SCALE GENOMIC DNA]</scope>
    <source>
        <strain evidence="1 2">SRW20</strain>
    </source>
</reference>
<protein>
    <submittedName>
        <fullName evidence="1">Uncharacterized protein</fullName>
    </submittedName>
</protein>
<evidence type="ECO:0000313" key="2">
    <source>
        <dbReference type="Proteomes" id="UP000284706"/>
    </source>
</evidence>
<gene>
    <name evidence="1" type="ORF">CVT26_012050</name>
</gene>